<proteinExistence type="predicted"/>
<accession>A0A7X6I482</accession>
<organism evidence="1 2">
    <name type="scientific">Vagococcus fluvialis</name>
    <dbReference type="NCBI Taxonomy" id="2738"/>
    <lineage>
        <taxon>Bacteria</taxon>
        <taxon>Bacillati</taxon>
        <taxon>Bacillota</taxon>
        <taxon>Bacilli</taxon>
        <taxon>Lactobacillales</taxon>
        <taxon>Enterococcaceae</taxon>
        <taxon>Vagococcus</taxon>
    </lineage>
</organism>
<gene>
    <name evidence="1" type="ORF">HED35_13165</name>
</gene>
<dbReference type="RefSeq" id="WP_167808085.1">
    <property type="nucleotide sequence ID" value="NZ_JAAVMB010000019.1"/>
</dbReference>
<protein>
    <submittedName>
        <fullName evidence="1">Uncharacterized protein</fullName>
    </submittedName>
</protein>
<dbReference type="Proteomes" id="UP000521358">
    <property type="component" value="Unassembled WGS sequence"/>
</dbReference>
<comment type="caution">
    <text evidence="1">The sequence shown here is derived from an EMBL/GenBank/DDBJ whole genome shotgun (WGS) entry which is preliminary data.</text>
</comment>
<dbReference type="EMBL" id="JAAVMB010000019">
    <property type="protein sequence ID" value="NKC69040.1"/>
    <property type="molecule type" value="Genomic_DNA"/>
</dbReference>
<evidence type="ECO:0000313" key="1">
    <source>
        <dbReference type="EMBL" id="NKC69040.1"/>
    </source>
</evidence>
<reference evidence="1 2" key="1">
    <citation type="submission" date="2020-03" db="EMBL/GenBank/DDBJ databases">
        <title>Bacterial samples isolated from urine from healthy bovine heifers (Gyr breed).</title>
        <authorList>
            <person name="Giannattasio-Ferraz S."/>
            <person name="Maskeri L."/>
            <person name="Penido A."/>
            <person name="Barbosa-Stancioli E.F."/>
            <person name="Putonti C."/>
        </authorList>
    </citation>
    <scope>NUCLEOTIDE SEQUENCE [LARGE SCALE GENOMIC DNA]</scope>
    <source>
        <strain evidence="1 2">UFMG-H7</strain>
    </source>
</reference>
<sequence>MNSRTIYKMLARWHYVELAKKIHHLVRTEPVDFTLDDILNLIYDTYEQTKDDNLAYLYVDISKNGFLIKPIKVQKKRNLLL</sequence>
<name>A0A7X6I482_9ENTE</name>
<evidence type="ECO:0000313" key="2">
    <source>
        <dbReference type="Proteomes" id="UP000521358"/>
    </source>
</evidence>
<dbReference type="AlphaFoldDB" id="A0A7X6I482"/>